<keyword evidence="3" id="KW-1185">Reference proteome</keyword>
<dbReference type="PANTHER" id="PTHR14241">
    <property type="entry name" value="INTERFERON-INDUCED PROTEIN 44"/>
    <property type="match status" value="1"/>
</dbReference>
<organism evidence="2 3">
    <name type="scientific">Eptatretus burgeri</name>
    <name type="common">Inshore hagfish</name>
    <dbReference type="NCBI Taxonomy" id="7764"/>
    <lineage>
        <taxon>Eukaryota</taxon>
        <taxon>Metazoa</taxon>
        <taxon>Chordata</taxon>
        <taxon>Craniata</taxon>
        <taxon>Vertebrata</taxon>
        <taxon>Cyclostomata</taxon>
        <taxon>Myxini</taxon>
        <taxon>Myxiniformes</taxon>
        <taxon>Myxinidae</taxon>
        <taxon>Eptatretinae</taxon>
        <taxon>Eptatretus</taxon>
    </lineage>
</organism>
<protein>
    <recommendedName>
        <fullName evidence="4">G domain-containing protein</fullName>
    </recommendedName>
</protein>
<dbReference type="PANTHER" id="PTHR14241:SF1">
    <property type="entry name" value="INTERFERON-INDUCED PROTEIN 44-RELATED"/>
    <property type="match status" value="1"/>
</dbReference>
<reference evidence="2" key="1">
    <citation type="submission" date="2025-08" db="UniProtKB">
        <authorList>
            <consortium name="Ensembl"/>
        </authorList>
    </citation>
    <scope>IDENTIFICATION</scope>
</reference>
<evidence type="ECO:0000256" key="1">
    <source>
        <dbReference type="SAM" id="Phobius"/>
    </source>
</evidence>
<accession>A0A8C4Q9S9</accession>
<dbReference type="AlphaFoldDB" id="A0A8C4Q9S9"/>
<evidence type="ECO:0000313" key="2">
    <source>
        <dbReference type="Ensembl" id="ENSEBUP00000011840.1"/>
    </source>
</evidence>
<dbReference type="OMA" id="KEICHNM"/>
<dbReference type="InterPro" id="IPR027417">
    <property type="entry name" value="P-loop_NTPase"/>
</dbReference>
<dbReference type="CDD" id="cd00882">
    <property type="entry name" value="Ras_like_GTPase"/>
    <property type="match status" value="1"/>
</dbReference>
<keyword evidence="1" id="KW-0472">Membrane</keyword>
<keyword evidence="1" id="KW-0812">Transmembrane</keyword>
<dbReference type="SUPFAM" id="SSF52540">
    <property type="entry name" value="P-loop containing nucleoside triphosphate hydrolases"/>
    <property type="match status" value="1"/>
</dbReference>
<dbReference type="GO" id="GO:0006955">
    <property type="term" value="P:immune response"/>
    <property type="evidence" value="ECO:0007669"/>
    <property type="project" value="TreeGrafter"/>
</dbReference>
<dbReference type="GeneTree" id="ENSGT00940000163581"/>
<dbReference type="Ensembl" id="ENSEBUT00000012417.1">
    <property type="protein sequence ID" value="ENSEBUP00000011840.1"/>
    <property type="gene ID" value="ENSEBUG00000007576.1"/>
</dbReference>
<evidence type="ECO:0000313" key="3">
    <source>
        <dbReference type="Proteomes" id="UP000694388"/>
    </source>
</evidence>
<keyword evidence="1" id="KW-1133">Transmembrane helix</keyword>
<sequence length="322" mass="37260">MFLNELLNQPLSIISVFFFLNYFKIIILLKLKHTLITVWGIVFDALSSFILRQVNHQIDLSFFNRTRDELFKEIQDFKPEGENVKAAKILMLGHVGSGKSSFVNSINSVFAGRLCQTAIAGNAGTSFTLQFRFWNIKPVQGKSIPVQLCDTMGLEDTDNGISEEDLISTIMGHVQKNYTYNQTCPIQKKDPSYRKYPLLGDQVHCVVYVINCRQLSLLEEHLLMKYRNVRRDNRRGFSIPQVAILTHCDEACEEVEKDLKNVFRSKYINKMVIETINSEIYIFLKEICHNMIVAYSGLLHRSPYYHILSKSMCESLWMYVDK</sequence>
<dbReference type="Gene3D" id="3.40.50.300">
    <property type="entry name" value="P-loop containing nucleotide triphosphate hydrolases"/>
    <property type="match status" value="1"/>
</dbReference>
<proteinExistence type="predicted"/>
<feature type="transmembrane region" description="Helical" evidence="1">
    <location>
        <begin position="35"/>
        <end position="54"/>
    </location>
</feature>
<name>A0A8C4Q9S9_EPTBU</name>
<dbReference type="Proteomes" id="UP000694388">
    <property type="component" value="Unplaced"/>
</dbReference>
<feature type="transmembrane region" description="Helical" evidence="1">
    <location>
        <begin position="6"/>
        <end position="23"/>
    </location>
</feature>
<evidence type="ECO:0008006" key="4">
    <source>
        <dbReference type="Google" id="ProtNLM"/>
    </source>
</evidence>
<reference evidence="2" key="2">
    <citation type="submission" date="2025-09" db="UniProtKB">
        <authorList>
            <consortium name="Ensembl"/>
        </authorList>
    </citation>
    <scope>IDENTIFICATION</scope>
</reference>